<accession>A0A833R1Y3</accession>
<evidence type="ECO:0000313" key="1">
    <source>
        <dbReference type="EMBL" id="KAF3328324.1"/>
    </source>
</evidence>
<evidence type="ECO:0000313" key="2">
    <source>
        <dbReference type="Proteomes" id="UP000623129"/>
    </source>
</evidence>
<name>A0A833R1Y3_9POAL</name>
<dbReference type="Proteomes" id="UP000623129">
    <property type="component" value="Unassembled WGS sequence"/>
</dbReference>
<reference evidence="1" key="1">
    <citation type="submission" date="2020-01" db="EMBL/GenBank/DDBJ databases">
        <title>Genome sequence of Kobresia littledalei, the first chromosome-level genome in the family Cyperaceae.</title>
        <authorList>
            <person name="Qu G."/>
        </authorList>
    </citation>
    <scope>NUCLEOTIDE SEQUENCE</scope>
    <source>
        <strain evidence="1">C.B.Clarke</strain>
        <tissue evidence="1">Leaf</tissue>
    </source>
</reference>
<sequence length="134" mass="15036">MSICFSNFSLHFLRNFYRRSLLSSLRRRPRAPLPHPTRVTRSADCDLLLFSSAFSPLILLFVRSQFQYDKTDLVGILSVAGAEAVFSVLPSGGTKSGDSSAIKTERVKPKKITFSTLTKEYVTLQKEMESLRGT</sequence>
<comment type="caution">
    <text evidence="1">The sequence shown here is derived from an EMBL/GenBank/DDBJ whole genome shotgun (WGS) entry which is preliminary data.</text>
</comment>
<protein>
    <submittedName>
        <fullName evidence="1">Uncharacterized protein</fullName>
    </submittedName>
</protein>
<organism evidence="1 2">
    <name type="scientific">Carex littledalei</name>
    <dbReference type="NCBI Taxonomy" id="544730"/>
    <lineage>
        <taxon>Eukaryota</taxon>
        <taxon>Viridiplantae</taxon>
        <taxon>Streptophyta</taxon>
        <taxon>Embryophyta</taxon>
        <taxon>Tracheophyta</taxon>
        <taxon>Spermatophyta</taxon>
        <taxon>Magnoliopsida</taxon>
        <taxon>Liliopsida</taxon>
        <taxon>Poales</taxon>
        <taxon>Cyperaceae</taxon>
        <taxon>Cyperoideae</taxon>
        <taxon>Cariceae</taxon>
        <taxon>Carex</taxon>
        <taxon>Carex subgen. Euthyceras</taxon>
    </lineage>
</organism>
<dbReference type="EMBL" id="SWLB01000016">
    <property type="protein sequence ID" value="KAF3328324.1"/>
    <property type="molecule type" value="Genomic_DNA"/>
</dbReference>
<gene>
    <name evidence="1" type="ORF">FCM35_KLT06930</name>
</gene>
<keyword evidence="2" id="KW-1185">Reference proteome</keyword>
<proteinExistence type="predicted"/>
<dbReference type="AlphaFoldDB" id="A0A833R1Y3"/>